<dbReference type="STRING" id="1192034.CAP_7517"/>
<feature type="region of interest" description="Disordered" evidence="1">
    <location>
        <begin position="30"/>
        <end position="53"/>
    </location>
</feature>
<name>A0A017SYN8_9BACT</name>
<feature type="signal peptide" evidence="2">
    <location>
        <begin position="1"/>
        <end position="23"/>
    </location>
</feature>
<gene>
    <name evidence="3" type="ORF">CAP_7517</name>
</gene>
<keyword evidence="4" id="KW-1185">Reference proteome</keyword>
<protein>
    <recommendedName>
        <fullName evidence="5">DUF1838 domain-containing protein</fullName>
    </recommendedName>
</protein>
<accession>A0A017SYN8</accession>
<evidence type="ECO:0000256" key="1">
    <source>
        <dbReference type="SAM" id="MobiDB-lite"/>
    </source>
</evidence>
<proteinExistence type="predicted"/>
<dbReference type="InterPro" id="IPR014990">
    <property type="entry name" value="DUF1838"/>
</dbReference>
<sequence>MHTPLRALSPPVLASALVLASLACSSDDGGAGTGASTSCPPGTGGAPTTSTTSSTDVISAISAGGANAGGAGGIAGVGGAGAGASASGGAGGTGAAPPVPLDLTDPADNLLAFAKTRGSLDPAEEVVFYWSGSLYRFLPADPAAPPAGFSSGTPILRFEGYNISRMTLTPEGTYRLLTREMSLYESLDGTILDCWPNPLLDPQNPQNVTVLHVFNDPVNFTFAGATPYTEMADRIVFTSDQILAYPSVLPIATYPQYSAGNTYQTTELFNFYASRADLEDPTQTTVPTELSWTRIGQYLPWMQMAQAPGHLVYQTRGRKLPGGWNALPQKVRDYVLAHHPEYQHAPTTDQAPNATSWRTFKALKDAGQYVDTCNAP</sequence>
<evidence type="ECO:0000313" key="4">
    <source>
        <dbReference type="Proteomes" id="UP000019678"/>
    </source>
</evidence>
<dbReference type="PROSITE" id="PS51257">
    <property type="entry name" value="PROKAR_LIPOPROTEIN"/>
    <property type="match status" value="1"/>
</dbReference>
<comment type="caution">
    <text evidence="3">The sequence shown here is derived from an EMBL/GenBank/DDBJ whole genome shotgun (WGS) entry which is preliminary data.</text>
</comment>
<dbReference type="eggNOG" id="ENOG502Z8YY">
    <property type="taxonomic scope" value="Bacteria"/>
</dbReference>
<dbReference type="Pfam" id="PF08894">
    <property type="entry name" value="DUF1838"/>
    <property type="match status" value="1"/>
</dbReference>
<evidence type="ECO:0000313" key="3">
    <source>
        <dbReference type="EMBL" id="EYF02038.1"/>
    </source>
</evidence>
<dbReference type="OrthoDB" id="1490196at2"/>
<evidence type="ECO:0000256" key="2">
    <source>
        <dbReference type="SAM" id="SignalP"/>
    </source>
</evidence>
<dbReference type="RefSeq" id="WP_052376466.1">
    <property type="nucleotide sequence ID" value="NZ_ASRX01000067.1"/>
</dbReference>
<dbReference type="Proteomes" id="UP000019678">
    <property type="component" value="Unassembled WGS sequence"/>
</dbReference>
<dbReference type="AlphaFoldDB" id="A0A017SYN8"/>
<dbReference type="EMBL" id="ASRX01000067">
    <property type="protein sequence ID" value="EYF02038.1"/>
    <property type="molecule type" value="Genomic_DNA"/>
</dbReference>
<keyword evidence="2" id="KW-0732">Signal</keyword>
<feature type="chain" id="PRO_5001496458" description="DUF1838 domain-containing protein" evidence="2">
    <location>
        <begin position="24"/>
        <end position="376"/>
    </location>
</feature>
<evidence type="ECO:0008006" key="5">
    <source>
        <dbReference type="Google" id="ProtNLM"/>
    </source>
</evidence>
<organism evidence="3 4">
    <name type="scientific">Chondromyces apiculatus DSM 436</name>
    <dbReference type="NCBI Taxonomy" id="1192034"/>
    <lineage>
        <taxon>Bacteria</taxon>
        <taxon>Pseudomonadati</taxon>
        <taxon>Myxococcota</taxon>
        <taxon>Polyangia</taxon>
        <taxon>Polyangiales</taxon>
        <taxon>Polyangiaceae</taxon>
        <taxon>Chondromyces</taxon>
    </lineage>
</organism>
<reference evidence="3 4" key="1">
    <citation type="submission" date="2013-05" db="EMBL/GenBank/DDBJ databases">
        <title>Genome assembly of Chondromyces apiculatus DSM 436.</title>
        <authorList>
            <person name="Sharma G."/>
            <person name="Khatri I."/>
            <person name="Kaur C."/>
            <person name="Mayilraj S."/>
            <person name="Subramanian S."/>
        </authorList>
    </citation>
    <scope>NUCLEOTIDE SEQUENCE [LARGE SCALE GENOMIC DNA]</scope>
    <source>
        <strain evidence="3 4">DSM 436</strain>
    </source>
</reference>